<dbReference type="PROSITE" id="PS51375">
    <property type="entry name" value="PPR"/>
    <property type="match status" value="1"/>
</dbReference>
<dbReference type="InterPro" id="IPR046960">
    <property type="entry name" value="PPR_At4g14850-like_plant"/>
</dbReference>
<dbReference type="OrthoDB" id="185373at2759"/>
<dbReference type="Pfam" id="PF20431">
    <property type="entry name" value="E_motif"/>
    <property type="match status" value="1"/>
</dbReference>
<dbReference type="GO" id="GO:0003723">
    <property type="term" value="F:RNA binding"/>
    <property type="evidence" value="ECO:0007669"/>
    <property type="project" value="InterPro"/>
</dbReference>
<feature type="repeat" description="PPR" evidence="1">
    <location>
        <begin position="69"/>
        <end position="103"/>
    </location>
</feature>
<dbReference type="NCBIfam" id="TIGR00756">
    <property type="entry name" value="PPR"/>
    <property type="match status" value="1"/>
</dbReference>
<evidence type="ECO:0000313" key="2">
    <source>
        <dbReference type="EMBL" id="KAG8078840.1"/>
    </source>
</evidence>
<sequence>MQQLESGLYLLLHRLALGSTELAGRVGTYVDKKRIERNEKVLTALVDMHSKCGNVEEAISAFREIAEPDAYPYTALISGLAAHGHAKLALQVFERMPAQSVRPDPITFVGVLTACSHAGLVDKGRLDEAFDMVQTMPMGPHPGALGALLSACNTYNNVEIAEIVANKLFDLEPCNTENYILLSNIYAEKEQWEEAERVRSLMRTRLPFKQAGSSWVEDGHRERGKILIRS</sequence>
<evidence type="ECO:0008006" key="4">
    <source>
        <dbReference type="Google" id="ProtNLM"/>
    </source>
</evidence>
<dbReference type="PANTHER" id="PTHR47926">
    <property type="entry name" value="PENTATRICOPEPTIDE REPEAT-CONTAINING PROTEIN"/>
    <property type="match status" value="1"/>
</dbReference>
<dbReference type="GO" id="GO:0009451">
    <property type="term" value="P:RNA modification"/>
    <property type="evidence" value="ECO:0007669"/>
    <property type="project" value="InterPro"/>
</dbReference>
<gene>
    <name evidence="2" type="ORF">GUJ93_ZPchr0007g5190</name>
</gene>
<proteinExistence type="predicted"/>
<comment type="caution">
    <text evidence="2">The sequence shown here is derived from an EMBL/GenBank/DDBJ whole genome shotgun (WGS) entry which is preliminary data.</text>
</comment>
<organism evidence="2 3">
    <name type="scientific">Zizania palustris</name>
    <name type="common">Northern wild rice</name>
    <dbReference type="NCBI Taxonomy" id="103762"/>
    <lineage>
        <taxon>Eukaryota</taxon>
        <taxon>Viridiplantae</taxon>
        <taxon>Streptophyta</taxon>
        <taxon>Embryophyta</taxon>
        <taxon>Tracheophyta</taxon>
        <taxon>Spermatophyta</taxon>
        <taxon>Magnoliopsida</taxon>
        <taxon>Liliopsida</taxon>
        <taxon>Poales</taxon>
        <taxon>Poaceae</taxon>
        <taxon>BOP clade</taxon>
        <taxon>Oryzoideae</taxon>
        <taxon>Oryzeae</taxon>
        <taxon>Zizaniinae</taxon>
        <taxon>Zizania</taxon>
    </lineage>
</organism>
<protein>
    <recommendedName>
        <fullName evidence="4">Pentatricopeptide repeat-containing protein</fullName>
    </recommendedName>
</protein>
<evidence type="ECO:0000256" key="1">
    <source>
        <dbReference type="PROSITE-ProRule" id="PRU00708"/>
    </source>
</evidence>
<accession>A0A8J5VS48</accession>
<dbReference type="PANTHER" id="PTHR47926:SF509">
    <property type="entry name" value="(WILD MALAYSIAN BANANA) HYPOTHETICAL PROTEIN"/>
    <property type="match status" value="1"/>
</dbReference>
<dbReference type="FunFam" id="1.25.40.10:FF:000031">
    <property type="entry name" value="Pentatricopeptide repeat-containing protein mitochondrial"/>
    <property type="match status" value="1"/>
</dbReference>
<dbReference type="Pfam" id="PF01535">
    <property type="entry name" value="PPR"/>
    <property type="match status" value="1"/>
</dbReference>
<reference evidence="2" key="1">
    <citation type="journal article" date="2021" name="bioRxiv">
        <title>Whole Genome Assembly and Annotation of Northern Wild Rice, Zizania palustris L., Supports a Whole Genome Duplication in the Zizania Genus.</title>
        <authorList>
            <person name="Haas M."/>
            <person name="Kono T."/>
            <person name="Macchietto M."/>
            <person name="Millas R."/>
            <person name="McGilp L."/>
            <person name="Shao M."/>
            <person name="Duquette J."/>
            <person name="Hirsch C.N."/>
            <person name="Kimball J."/>
        </authorList>
    </citation>
    <scope>NUCLEOTIDE SEQUENCE</scope>
    <source>
        <tissue evidence="2">Fresh leaf tissue</tissue>
    </source>
</reference>
<dbReference type="InterPro" id="IPR002885">
    <property type="entry name" value="PPR_rpt"/>
</dbReference>
<reference evidence="2" key="2">
    <citation type="submission" date="2021-02" db="EMBL/GenBank/DDBJ databases">
        <authorList>
            <person name="Kimball J.A."/>
            <person name="Haas M.W."/>
            <person name="Macchietto M."/>
            <person name="Kono T."/>
            <person name="Duquette J."/>
            <person name="Shao M."/>
        </authorList>
    </citation>
    <scope>NUCLEOTIDE SEQUENCE</scope>
    <source>
        <tissue evidence="2">Fresh leaf tissue</tissue>
    </source>
</reference>
<dbReference type="Pfam" id="PF13041">
    <property type="entry name" value="PPR_2"/>
    <property type="match status" value="1"/>
</dbReference>
<dbReference type="EMBL" id="JAAALK010000282">
    <property type="protein sequence ID" value="KAG8078840.1"/>
    <property type="molecule type" value="Genomic_DNA"/>
</dbReference>
<dbReference type="Proteomes" id="UP000729402">
    <property type="component" value="Unassembled WGS sequence"/>
</dbReference>
<evidence type="ECO:0000313" key="3">
    <source>
        <dbReference type="Proteomes" id="UP000729402"/>
    </source>
</evidence>
<name>A0A8J5VS48_ZIZPA</name>
<keyword evidence="3" id="KW-1185">Reference proteome</keyword>
<dbReference type="AlphaFoldDB" id="A0A8J5VS48"/>
<dbReference type="InterPro" id="IPR046848">
    <property type="entry name" value="E_motif"/>
</dbReference>